<comment type="caution">
    <text evidence="4">The sequence shown here is derived from an EMBL/GenBank/DDBJ whole genome shotgun (WGS) entry which is preliminary data.</text>
</comment>
<gene>
    <name evidence="4" type="ORF">IM811_012299</name>
</gene>
<dbReference type="Proteomes" id="UP000616885">
    <property type="component" value="Unassembled WGS sequence"/>
</dbReference>
<accession>A0A8H7TNG0</accession>
<dbReference type="PROSITE" id="PS51354">
    <property type="entry name" value="GLUTAREDOXIN_2"/>
    <property type="match status" value="1"/>
</dbReference>
<dbReference type="GO" id="GO:0005796">
    <property type="term" value="C:Golgi lumen"/>
    <property type="evidence" value="ECO:0007669"/>
    <property type="project" value="TreeGrafter"/>
</dbReference>
<dbReference type="AlphaFoldDB" id="A0A8H7TNG0"/>
<evidence type="ECO:0000259" key="3">
    <source>
        <dbReference type="Pfam" id="PF00462"/>
    </source>
</evidence>
<dbReference type="CDD" id="cd03419">
    <property type="entry name" value="GRX_GRXh_1_2_like"/>
    <property type="match status" value="1"/>
</dbReference>
<dbReference type="GO" id="GO:0005801">
    <property type="term" value="C:cis-Golgi network"/>
    <property type="evidence" value="ECO:0007669"/>
    <property type="project" value="UniProtKB-ARBA"/>
</dbReference>
<dbReference type="PANTHER" id="PTHR45694">
    <property type="entry name" value="GLUTAREDOXIN 2"/>
    <property type="match status" value="1"/>
</dbReference>
<dbReference type="FunFam" id="3.40.30.10:FF:000093">
    <property type="entry name" value="Glutaredoxin 2"/>
    <property type="match status" value="1"/>
</dbReference>
<feature type="region of interest" description="Disordered" evidence="2">
    <location>
        <begin position="51"/>
        <end position="163"/>
    </location>
</feature>
<dbReference type="PRINTS" id="PR00160">
    <property type="entry name" value="GLUTAREDOXIN"/>
</dbReference>
<dbReference type="PANTHER" id="PTHR45694:SF5">
    <property type="entry name" value="GLUTAREDOXIN 2"/>
    <property type="match status" value="1"/>
</dbReference>
<dbReference type="InterPro" id="IPR014025">
    <property type="entry name" value="Glutaredoxin_subgr"/>
</dbReference>
<dbReference type="Gene3D" id="3.40.30.10">
    <property type="entry name" value="Glutaredoxin"/>
    <property type="match status" value="1"/>
</dbReference>
<evidence type="ECO:0000256" key="2">
    <source>
        <dbReference type="SAM" id="MobiDB-lite"/>
    </source>
</evidence>
<sequence>MPSPRRIRLVGLAALVLTVFFLYYTSKVEGSARDRRGAVSFYDKTVNAMENKEKDTSGGKTVIDTKTGTKAGHIPADRDGDGDVDADDRESSLKMQERLKAAEQKAKEKANNKAPLRPDPPSDVVGVGSSAEGQDKKALSEDDEELGSKKKKTTSKPTKEDDAEAELNSILKKGPVIIFSKTYCPFSKRAKGLLLEKYSITPTPYVVELDEHPLGPDLQDALETLTGRRTVPNIMINGKSIGGADDIVALDSKDQLISKIVTLGSNRVTMTERFTAGE</sequence>
<dbReference type="GO" id="GO:0000324">
    <property type="term" value="C:fungal-type vacuole"/>
    <property type="evidence" value="ECO:0007669"/>
    <property type="project" value="TreeGrafter"/>
</dbReference>
<dbReference type="Pfam" id="PF00462">
    <property type="entry name" value="Glutaredoxin"/>
    <property type="match status" value="1"/>
</dbReference>
<evidence type="ECO:0000256" key="1">
    <source>
        <dbReference type="ARBA" id="ARBA00009630"/>
    </source>
</evidence>
<dbReference type="EMBL" id="JADCTT010000004">
    <property type="protein sequence ID" value="KAF9753541.1"/>
    <property type="molecule type" value="Genomic_DNA"/>
</dbReference>
<dbReference type="InterPro" id="IPR036249">
    <property type="entry name" value="Thioredoxin-like_sf"/>
</dbReference>
<reference evidence="4" key="1">
    <citation type="submission" date="2020-10" db="EMBL/GenBank/DDBJ databases">
        <title>High-Quality Genome Resource of Clonostachys rosea strain S41 by Oxford Nanopore Long-Read Sequencing.</title>
        <authorList>
            <person name="Wang H."/>
        </authorList>
    </citation>
    <scope>NUCLEOTIDE SEQUENCE</scope>
    <source>
        <strain evidence="4">S41</strain>
    </source>
</reference>
<dbReference type="NCBIfam" id="TIGR02180">
    <property type="entry name" value="GRX_euk"/>
    <property type="match status" value="1"/>
</dbReference>
<evidence type="ECO:0000313" key="4">
    <source>
        <dbReference type="EMBL" id="KAF9753541.1"/>
    </source>
</evidence>
<organism evidence="4 5">
    <name type="scientific">Bionectria ochroleuca</name>
    <name type="common">Gliocladium roseum</name>
    <dbReference type="NCBI Taxonomy" id="29856"/>
    <lineage>
        <taxon>Eukaryota</taxon>
        <taxon>Fungi</taxon>
        <taxon>Dikarya</taxon>
        <taxon>Ascomycota</taxon>
        <taxon>Pezizomycotina</taxon>
        <taxon>Sordariomycetes</taxon>
        <taxon>Hypocreomycetidae</taxon>
        <taxon>Hypocreales</taxon>
        <taxon>Bionectriaceae</taxon>
        <taxon>Clonostachys</taxon>
    </lineage>
</organism>
<feature type="domain" description="Glutaredoxin" evidence="3">
    <location>
        <begin position="176"/>
        <end position="241"/>
    </location>
</feature>
<dbReference type="SUPFAM" id="SSF52833">
    <property type="entry name" value="Thioredoxin-like"/>
    <property type="match status" value="1"/>
</dbReference>
<protein>
    <recommendedName>
        <fullName evidence="3">Glutaredoxin domain-containing protein</fullName>
    </recommendedName>
</protein>
<dbReference type="InterPro" id="IPR011899">
    <property type="entry name" value="Glutaredoxin_euk/vir"/>
</dbReference>
<dbReference type="GO" id="GO:0034599">
    <property type="term" value="P:cellular response to oxidative stress"/>
    <property type="evidence" value="ECO:0007669"/>
    <property type="project" value="TreeGrafter"/>
</dbReference>
<feature type="compositionally biased region" description="Basic and acidic residues" evidence="2">
    <location>
        <begin position="89"/>
        <end position="111"/>
    </location>
</feature>
<proteinExistence type="inferred from homology"/>
<name>A0A8H7TNG0_BIOOC</name>
<dbReference type="GO" id="GO:0004362">
    <property type="term" value="F:glutathione-disulfide reductase (NADPH) activity"/>
    <property type="evidence" value="ECO:0007669"/>
    <property type="project" value="UniProtKB-ARBA"/>
</dbReference>
<dbReference type="InterPro" id="IPR002109">
    <property type="entry name" value="Glutaredoxin"/>
</dbReference>
<evidence type="ECO:0000313" key="5">
    <source>
        <dbReference type="Proteomes" id="UP000616885"/>
    </source>
</evidence>
<comment type="similarity">
    <text evidence="1">Belongs to the glutaredoxin family. Monothiol subfamily.</text>
</comment>